<feature type="transmembrane region" description="Helical" evidence="1">
    <location>
        <begin position="40"/>
        <end position="58"/>
    </location>
</feature>
<keyword evidence="1" id="KW-1133">Transmembrane helix</keyword>
<name>A0A0F9SK29_9ZZZZ</name>
<keyword evidence="1" id="KW-0472">Membrane</keyword>
<gene>
    <name evidence="2" type="ORF">LCGC14_0509530</name>
</gene>
<proteinExistence type="predicted"/>
<organism evidence="2">
    <name type="scientific">marine sediment metagenome</name>
    <dbReference type="NCBI Taxonomy" id="412755"/>
    <lineage>
        <taxon>unclassified sequences</taxon>
        <taxon>metagenomes</taxon>
        <taxon>ecological metagenomes</taxon>
    </lineage>
</organism>
<evidence type="ECO:0000313" key="2">
    <source>
        <dbReference type="EMBL" id="KKN62692.1"/>
    </source>
</evidence>
<reference evidence="2" key="1">
    <citation type="journal article" date="2015" name="Nature">
        <title>Complex archaea that bridge the gap between prokaryotes and eukaryotes.</title>
        <authorList>
            <person name="Spang A."/>
            <person name="Saw J.H."/>
            <person name="Jorgensen S.L."/>
            <person name="Zaremba-Niedzwiedzka K."/>
            <person name="Martijn J."/>
            <person name="Lind A.E."/>
            <person name="van Eijk R."/>
            <person name="Schleper C."/>
            <person name="Guy L."/>
            <person name="Ettema T.J."/>
        </authorList>
    </citation>
    <scope>NUCLEOTIDE SEQUENCE</scope>
</reference>
<evidence type="ECO:0000256" key="1">
    <source>
        <dbReference type="SAM" id="Phobius"/>
    </source>
</evidence>
<feature type="transmembrane region" description="Helical" evidence="1">
    <location>
        <begin position="7"/>
        <end position="34"/>
    </location>
</feature>
<dbReference type="EMBL" id="LAZR01000616">
    <property type="protein sequence ID" value="KKN62692.1"/>
    <property type="molecule type" value="Genomic_DNA"/>
</dbReference>
<dbReference type="AlphaFoldDB" id="A0A0F9SK29"/>
<sequence>MNKFLKVLIAILGAINVTFSLFIPIAIALLIINIVNLTNFNAGLLIVFGISSSLYRAIKFLVVDN</sequence>
<keyword evidence="1" id="KW-0812">Transmembrane</keyword>
<protein>
    <submittedName>
        <fullName evidence="2">Uncharacterized protein</fullName>
    </submittedName>
</protein>
<comment type="caution">
    <text evidence="2">The sequence shown here is derived from an EMBL/GenBank/DDBJ whole genome shotgun (WGS) entry which is preliminary data.</text>
</comment>
<accession>A0A0F9SK29</accession>